<protein>
    <submittedName>
        <fullName evidence="1">SFRICE_021711</fullName>
    </submittedName>
</protein>
<organism evidence="1">
    <name type="scientific">Spodoptera frugiperda</name>
    <name type="common">Fall armyworm</name>
    <dbReference type="NCBI Taxonomy" id="7108"/>
    <lineage>
        <taxon>Eukaryota</taxon>
        <taxon>Metazoa</taxon>
        <taxon>Ecdysozoa</taxon>
        <taxon>Arthropoda</taxon>
        <taxon>Hexapoda</taxon>
        <taxon>Insecta</taxon>
        <taxon>Pterygota</taxon>
        <taxon>Neoptera</taxon>
        <taxon>Endopterygota</taxon>
        <taxon>Lepidoptera</taxon>
        <taxon>Glossata</taxon>
        <taxon>Ditrysia</taxon>
        <taxon>Noctuoidea</taxon>
        <taxon>Noctuidae</taxon>
        <taxon>Amphipyrinae</taxon>
        <taxon>Spodoptera</taxon>
    </lineage>
</organism>
<evidence type="ECO:0000313" key="1">
    <source>
        <dbReference type="EMBL" id="SOQ55610.1"/>
    </source>
</evidence>
<gene>
    <name evidence="1" type="ORF">SFRICE_021711</name>
</gene>
<dbReference type="EMBL" id="ODYU01010474">
    <property type="protein sequence ID" value="SOQ55610.1"/>
    <property type="molecule type" value="Genomic_DNA"/>
</dbReference>
<reference evidence="1" key="1">
    <citation type="submission" date="2016-07" db="EMBL/GenBank/DDBJ databases">
        <authorList>
            <person name="Bretaudeau A."/>
        </authorList>
    </citation>
    <scope>NUCLEOTIDE SEQUENCE</scope>
    <source>
        <strain evidence="1">Rice</strain>
        <tissue evidence="1">Whole body</tissue>
    </source>
</reference>
<accession>A0A2H1WRB2</accession>
<name>A0A2H1WRB2_SPOFR</name>
<sequence>MVIDDAVYDAARLPISNLIPIRKDKLRQGVSLPSIDIKPSGHDLKTTPVRFRDDSKAFAISYLTDNFLGSPDFNIKRMKKHRITPDLSRPGSLSVDTV</sequence>
<proteinExistence type="predicted"/>
<dbReference type="AlphaFoldDB" id="A0A2H1WRB2"/>